<sequence length="79" mass="8992">MRHFALLVIIFCFTICSSFPTSKRYTKHKAPYYEDDEDSDSRAISSNVDLDAVDGAAYERIRNALHSIHARIGVLGQRM</sequence>
<feature type="chain" id="PRO_5041901259" evidence="1">
    <location>
        <begin position="19"/>
        <end position="79"/>
    </location>
</feature>
<comment type="caution">
    <text evidence="2">The sequence shown here is derived from an EMBL/GenBank/DDBJ whole genome shotgun (WGS) entry which is preliminary data.</text>
</comment>
<accession>A0AAD5QKF4</accession>
<evidence type="ECO:0000313" key="2">
    <source>
        <dbReference type="EMBL" id="KAJ1351910.1"/>
    </source>
</evidence>
<keyword evidence="3" id="KW-1185">Reference proteome</keyword>
<organism evidence="2 3">
    <name type="scientific">Parelaphostrongylus tenuis</name>
    <name type="common">Meningeal worm</name>
    <dbReference type="NCBI Taxonomy" id="148309"/>
    <lineage>
        <taxon>Eukaryota</taxon>
        <taxon>Metazoa</taxon>
        <taxon>Ecdysozoa</taxon>
        <taxon>Nematoda</taxon>
        <taxon>Chromadorea</taxon>
        <taxon>Rhabditida</taxon>
        <taxon>Rhabditina</taxon>
        <taxon>Rhabditomorpha</taxon>
        <taxon>Strongyloidea</taxon>
        <taxon>Metastrongylidae</taxon>
        <taxon>Parelaphostrongylus</taxon>
    </lineage>
</organism>
<evidence type="ECO:0000313" key="3">
    <source>
        <dbReference type="Proteomes" id="UP001196413"/>
    </source>
</evidence>
<reference evidence="2" key="1">
    <citation type="submission" date="2021-06" db="EMBL/GenBank/DDBJ databases">
        <title>Parelaphostrongylus tenuis whole genome reference sequence.</title>
        <authorList>
            <person name="Garwood T.J."/>
            <person name="Larsen P.A."/>
            <person name="Fountain-Jones N.M."/>
            <person name="Garbe J.R."/>
            <person name="Macchietto M.G."/>
            <person name="Kania S.A."/>
            <person name="Gerhold R.W."/>
            <person name="Richards J.E."/>
            <person name="Wolf T.M."/>
        </authorList>
    </citation>
    <scope>NUCLEOTIDE SEQUENCE</scope>
    <source>
        <strain evidence="2">MNPRO001-30</strain>
        <tissue evidence="2">Meninges</tissue>
    </source>
</reference>
<feature type="signal peptide" evidence="1">
    <location>
        <begin position="1"/>
        <end position="18"/>
    </location>
</feature>
<keyword evidence="1" id="KW-0732">Signal</keyword>
<proteinExistence type="predicted"/>
<evidence type="ECO:0000256" key="1">
    <source>
        <dbReference type="SAM" id="SignalP"/>
    </source>
</evidence>
<gene>
    <name evidence="2" type="ORF">KIN20_008085</name>
</gene>
<protein>
    <submittedName>
        <fullName evidence="2">Uncharacterized protein</fullName>
    </submittedName>
</protein>
<name>A0AAD5QKF4_PARTN</name>
<dbReference type="EMBL" id="JAHQIW010001260">
    <property type="protein sequence ID" value="KAJ1351910.1"/>
    <property type="molecule type" value="Genomic_DNA"/>
</dbReference>
<dbReference type="Proteomes" id="UP001196413">
    <property type="component" value="Unassembled WGS sequence"/>
</dbReference>
<dbReference type="AlphaFoldDB" id="A0AAD5QKF4"/>